<feature type="compositionally biased region" description="Polar residues" evidence="2">
    <location>
        <begin position="463"/>
        <end position="481"/>
    </location>
</feature>
<dbReference type="Proteomes" id="UP000318447">
    <property type="component" value="Unassembled WGS sequence"/>
</dbReference>
<feature type="region of interest" description="Disordered" evidence="2">
    <location>
        <begin position="191"/>
        <end position="216"/>
    </location>
</feature>
<feature type="compositionally biased region" description="Low complexity" evidence="2">
    <location>
        <begin position="963"/>
        <end position="978"/>
    </location>
</feature>
<name>A0A504XFA6_LEIDO</name>
<feature type="region of interest" description="Disordered" evidence="2">
    <location>
        <begin position="277"/>
        <end position="312"/>
    </location>
</feature>
<comment type="caution">
    <text evidence="3">The sequence shown here is derived from an EMBL/GenBank/DDBJ whole genome shotgun (WGS) entry which is preliminary data.</text>
</comment>
<feature type="compositionally biased region" description="Polar residues" evidence="2">
    <location>
        <begin position="614"/>
        <end position="626"/>
    </location>
</feature>
<reference evidence="4" key="1">
    <citation type="submission" date="2019-02" db="EMBL/GenBank/DDBJ databases">
        <title>FDA dAtabase for Regulatory Grade micrObial Sequences (FDA-ARGOS): Supporting development and validation of Infectious Disease Dx tests.</title>
        <authorList>
            <person name="Duncan R."/>
            <person name="Fisher C."/>
            <person name="Tallon L."/>
            <person name="Sadzewicz L."/>
            <person name="Sengamalay N."/>
            <person name="Ott S."/>
            <person name="Godinez A."/>
            <person name="Nagaraj S."/>
            <person name="Vavikolanu K."/>
            <person name="Nadendla S."/>
            <person name="Aluvathingal J."/>
            <person name="Sichtig H."/>
        </authorList>
    </citation>
    <scope>NUCLEOTIDE SEQUENCE [LARGE SCALE GENOMIC DNA]</scope>
    <source>
        <strain evidence="4">FDAARGOS_361</strain>
    </source>
</reference>
<feature type="compositionally biased region" description="Basic residues" evidence="2">
    <location>
        <begin position="285"/>
        <end position="297"/>
    </location>
</feature>
<evidence type="ECO:0000256" key="2">
    <source>
        <dbReference type="SAM" id="MobiDB-lite"/>
    </source>
</evidence>
<evidence type="ECO:0000313" key="3">
    <source>
        <dbReference type="EMBL" id="TPP47742.1"/>
    </source>
</evidence>
<dbReference type="VEuPathDB" id="TriTrypDB:LDHU3_15.0820"/>
<sequence>MCFAGHLTPTSIANSPSAIPSALLSCFSALRPTSSSSLSTAVSLSFARVIASATAANSSGTSNRRQLSELSSVTTLCPIVPGKLYRSSDHTTQYRQPLLPSQAPQKYQQQEQRERAPLPSANYDPLVVPSPEPSLSRFDYPIQSPPCYYSPSSVLVTAAPPPSPSPLLQETQQLRHVVRRRGVATVATQVVMEPGTHPQPHPSASYSQSTSSSQQYLQIRTDTTVVSSINSSSAADQSSKSASAAVAASSSGPSYEGLCMAVPHSPVTAPVHQPYTTRAQQSQAPHHRTSPKSRSSPHRCAVSSTSMTCSSVGDADNLGLHRRHNNPREAYGGQCQNSLGHQLQQQHNHHQADALPQPLERRSSDVVGAVSRSLNMHNDPELEGLPPMHCGNEGEDEVVGRAGGAVGTAGHATTLYSKGFLIATASAKDASASRGNDGGGTYIPPHLHDGKEQQTPREDGEASLSQASQSRSPLASTSTGVSHRLLTADEINERRRASWGASRSVSQVHSVVAGPAAGDNAGGHKKAGNALTSVQSTRKNLSTASGVSKGSRPAHRQLTKEEADQLIAHRQQQRTAEASGILHSAPPDSAKPWLLSGDGTQANYFPPEPASTPPVASTSTVGDGGNTSTKPMAFEWLRGASAGDTGGVGGGANGAGLFSESTVHSWPGVNGWRDSNLIGSSVNGGNVNTAMAAFLGAAGGAAGDGGSNGNFNASAAALARAGQTPGGTSTAAFTWLPHTSNCGGTNPNTWGYSNTAMGFTGGSLRSGSLTFLSSPPTPAALQGVSQERIEECIRQCDGQLEQLRHEREQLVQELQRRLSLMDTITAEPSMLPRGTATSGTGAIGGGGSAVRQRPLWPFFGDLIVDGNGVAKTLPRGPVGTRELPGPYMEPTVEVDSAEWAGRAATAAASHQRPGSSGSATVVGPAHQAAASTGAVGRSVGNWTAGERSGGRGRRRAETGNQRNNNDGNNNGASSSAGARATTMYMHNKKIATAGVPTAQGSSKAAAA</sequence>
<feature type="region of interest" description="Disordered" evidence="2">
    <location>
        <begin position="340"/>
        <end position="366"/>
    </location>
</feature>
<dbReference type="VEuPathDB" id="TriTrypDB:LdBPK_150660.1"/>
<accession>A0A504XFA6</accession>
<gene>
    <name evidence="3" type="ORF">CGC21_1620</name>
</gene>
<feature type="region of interest" description="Disordered" evidence="2">
    <location>
        <begin position="582"/>
        <end position="626"/>
    </location>
</feature>
<feature type="coiled-coil region" evidence="1">
    <location>
        <begin position="793"/>
        <end position="820"/>
    </location>
</feature>
<protein>
    <submittedName>
        <fullName evidence="3">Uncharacterized protein</fullName>
    </submittedName>
</protein>
<feature type="region of interest" description="Disordered" evidence="2">
    <location>
        <begin position="89"/>
        <end position="125"/>
    </location>
</feature>
<keyword evidence="1" id="KW-0175">Coiled coil</keyword>
<feature type="region of interest" description="Disordered" evidence="2">
    <location>
        <begin position="903"/>
        <end position="984"/>
    </location>
</feature>
<feature type="compositionally biased region" description="Polar residues" evidence="2">
    <location>
        <begin position="533"/>
        <end position="548"/>
    </location>
</feature>
<feature type="compositionally biased region" description="Basic and acidic residues" evidence="2">
    <location>
        <begin position="446"/>
        <end position="460"/>
    </location>
</feature>
<feature type="region of interest" description="Disordered" evidence="2">
    <location>
        <begin position="533"/>
        <end position="558"/>
    </location>
</feature>
<evidence type="ECO:0000313" key="4">
    <source>
        <dbReference type="Proteomes" id="UP000318447"/>
    </source>
</evidence>
<dbReference type="EMBL" id="RHLC01000033">
    <property type="protein sequence ID" value="TPP47742.1"/>
    <property type="molecule type" value="Genomic_DNA"/>
</dbReference>
<feature type="compositionally biased region" description="Polar residues" evidence="2">
    <location>
        <begin position="302"/>
        <end position="311"/>
    </location>
</feature>
<proteinExistence type="predicted"/>
<feature type="compositionally biased region" description="Low complexity" evidence="2">
    <location>
        <begin position="203"/>
        <end position="216"/>
    </location>
</feature>
<dbReference type="AlphaFoldDB" id="A0A504XFA6"/>
<dbReference type="VEuPathDB" id="TriTrypDB:LdCL_150011700"/>
<organism evidence="3 4">
    <name type="scientific">Leishmania donovani</name>
    <dbReference type="NCBI Taxonomy" id="5661"/>
    <lineage>
        <taxon>Eukaryota</taxon>
        <taxon>Discoba</taxon>
        <taxon>Euglenozoa</taxon>
        <taxon>Kinetoplastea</taxon>
        <taxon>Metakinetoplastina</taxon>
        <taxon>Trypanosomatida</taxon>
        <taxon>Trypanosomatidae</taxon>
        <taxon>Leishmaniinae</taxon>
        <taxon>Leishmania</taxon>
    </lineage>
</organism>
<evidence type="ECO:0000256" key="1">
    <source>
        <dbReference type="SAM" id="Coils"/>
    </source>
</evidence>
<feature type="region of interest" description="Disordered" evidence="2">
    <location>
        <begin position="428"/>
        <end position="483"/>
    </location>
</feature>